<sequence>MLTRTAREESGMLAKKDIPPEYREWNKRWGAPYGFHVDHSQVSLQRFSAKNPERYGPFGFQPTSHTRTMEYPWAYFTADPQPGMRVLDVGGWLSGFQVVLAKQGCKVVNVDPSEDEKWSVGVEKTNDAHAEIHGWFTSMFDVDVTLVSERLQDADFEANSFDRIFSLSVLEHVDQDEAELMVDTMCHLLAPGGLIVLSIDLFLDVKPFGLLDKNAWGRNTDVHALLSRNNLTVECGDPAELCGFPEFDPQRIADRIDEFFPSWNYPVLSQFVTLRKPLG</sequence>
<evidence type="ECO:0000256" key="2">
    <source>
        <dbReference type="ARBA" id="ARBA00022679"/>
    </source>
</evidence>
<evidence type="ECO:0000256" key="3">
    <source>
        <dbReference type="ARBA" id="ARBA00022691"/>
    </source>
</evidence>
<dbReference type="GO" id="GO:0032259">
    <property type="term" value="P:methylation"/>
    <property type="evidence" value="ECO:0007669"/>
    <property type="project" value="UniProtKB-KW"/>
</dbReference>
<dbReference type="SUPFAM" id="SSF53335">
    <property type="entry name" value="S-adenosyl-L-methionine-dependent methyltransferases"/>
    <property type="match status" value="1"/>
</dbReference>
<dbReference type="GO" id="GO:0008168">
    <property type="term" value="F:methyltransferase activity"/>
    <property type="evidence" value="ECO:0007669"/>
    <property type="project" value="UniProtKB-KW"/>
</dbReference>
<dbReference type="EMBL" id="BAAAVM010000119">
    <property type="protein sequence ID" value="GAA2775008.1"/>
    <property type="molecule type" value="Genomic_DNA"/>
</dbReference>
<keyword evidence="3" id="KW-0949">S-adenosyl-L-methionine</keyword>
<proteinExistence type="predicted"/>
<name>A0ABP6HJ05_9ACTN</name>
<keyword evidence="1 4" id="KW-0489">Methyltransferase</keyword>
<dbReference type="CDD" id="cd02440">
    <property type="entry name" value="AdoMet_MTases"/>
    <property type="match status" value="1"/>
</dbReference>
<dbReference type="Proteomes" id="UP001500893">
    <property type="component" value="Unassembled WGS sequence"/>
</dbReference>
<comment type="caution">
    <text evidence="4">The sequence shown here is derived from an EMBL/GenBank/DDBJ whole genome shotgun (WGS) entry which is preliminary data.</text>
</comment>
<dbReference type="Gene3D" id="3.40.50.150">
    <property type="entry name" value="Vaccinia Virus protein VP39"/>
    <property type="match status" value="1"/>
</dbReference>
<dbReference type="PANTHER" id="PTHR43464">
    <property type="entry name" value="METHYLTRANSFERASE"/>
    <property type="match status" value="1"/>
</dbReference>
<protein>
    <submittedName>
        <fullName evidence="4">Methyltransferase domain-containing protein</fullName>
    </submittedName>
</protein>
<evidence type="ECO:0000313" key="4">
    <source>
        <dbReference type="EMBL" id="GAA2775008.1"/>
    </source>
</evidence>
<dbReference type="PANTHER" id="PTHR43464:SF19">
    <property type="entry name" value="UBIQUINONE BIOSYNTHESIS O-METHYLTRANSFERASE, MITOCHONDRIAL"/>
    <property type="match status" value="1"/>
</dbReference>
<dbReference type="InterPro" id="IPR029063">
    <property type="entry name" value="SAM-dependent_MTases_sf"/>
</dbReference>
<reference evidence="5" key="1">
    <citation type="journal article" date="2019" name="Int. J. Syst. Evol. Microbiol.">
        <title>The Global Catalogue of Microorganisms (GCM) 10K type strain sequencing project: providing services to taxonomists for standard genome sequencing and annotation.</title>
        <authorList>
            <consortium name="The Broad Institute Genomics Platform"/>
            <consortium name="The Broad Institute Genome Sequencing Center for Infectious Disease"/>
            <person name="Wu L."/>
            <person name="Ma J."/>
        </authorList>
    </citation>
    <scope>NUCLEOTIDE SEQUENCE [LARGE SCALE GENOMIC DNA]</scope>
    <source>
        <strain evidence="5">JCM 11574</strain>
    </source>
</reference>
<keyword evidence="5" id="KW-1185">Reference proteome</keyword>
<accession>A0ABP6HJ05</accession>
<organism evidence="4 5">
    <name type="scientific">Streptomyces rameus</name>
    <dbReference type="NCBI Taxonomy" id="68261"/>
    <lineage>
        <taxon>Bacteria</taxon>
        <taxon>Bacillati</taxon>
        <taxon>Actinomycetota</taxon>
        <taxon>Actinomycetes</taxon>
        <taxon>Kitasatosporales</taxon>
        <taxon>Streptomycetaceae</taxon>
        <taxon>Streptomyces</taxon>
    </lineage>
</organism>
<keyword evidence="2" id="KW-0808">Transferase</keyword>
<evidence type="ECO:0000313" key="5">
    <source>
        <dbReference type="Proteomes" id="UP001500893"/>
    </source>
</evidence>
<dbReference type="Pfam" id="PF13489">
    <property type="entry name" value="Methyltransf_23"/>
    <property type="match status" value="1"/>
</dbReference>
<evidence type="ECO:0000256" key="1">
    <source>
        <dbReference type="ARBA" id="ARBA00022603"/>
    </source>
</evidence>
<gene>
    <name evidence="4" type="ORF">GCM10010521_61850</name>
</gene>